<proteinExistence type="predicted"/>
<organism evidence="1 2">
    <name type="scientific">Sphingobacterium alimentarium</name>
    <dbReference type="NCBI Taxonomy" id="797292"/>
    <lineage>
        <taxon>Bacteria</taxon>
        <taxon>Pseudomonadati</taxon>
        <taxon>Bacteroidota</taxon>
        <taxon>Sphingobacteriia</taxon>
        <taxon>Sphingobacteriales</taxon>
        <taxon>Sphingobacteriaceae</taxon>
        <taxon>Sphingobacterium</taxon>
    </lineage>
</organism>
<evidence type="ECO:0008006" key="3">
    <source>
        <dbReference type="Google" id="ProtNLM"/>
    </source>
</evidence>
<comment type="caution">
    <text evidence="1">The sequence shown here is derived from an EMBL/GenBank/DDBJ whole genome shotgun (WGS) entry which is preliminary data.</text>
</comment>
<feature type="non-terminal residue" evidence="1">
    <location>
        <position position="1"/>
    </location>
</feature>
<evidence type="ECO:0000313" key="1">
    <source>
        <dbReference type="EMBL" id="TCV05360.1"/>
    </source>
</evidence>
<gene>
    <name evidence="1" type="ORF">EDC17_107511</name>
</gene>
<evidence type="ECO:0000313" key="2">
    <source>
        <dbReference type="Proteomes" id="UP000295197"/>
    </source>
</evidence>
<reference evidence="1 2" key="1">
    <citation type="submission" date="2019-03" db="EMBL/GenBank/DDBJ databases">
        <title>Genomic Encyclopedia of Type Strains, Phase IV (KMG-IV): sequencing the most valuable type-strain genomes for metagenomic binning, comparative biology and taxonomic classification.</title>
        <authorList>
            <person name="Goeker M."/>
        </authorList>
    </citation>
    <scope>NUCLEOTIDE SEQUENCE [LARGE SCALE GENOMIC DNA]</scope>
    <source>
        <strain evidence="1 2">DSM 22362</strain>
    </source>
</reference>
<keyword evidence="2" id="KW-1185">Reference proteome</keyword>
<dbReference type="Proteomes" id="UP000295197">
    <property type="component" value="Unassembled WGS sequence"/>
</dbReference>
<accession>A0A4R3VLU4</accession>
<name>A0A4R3VLU4_9SPHI</name>
<protein>
    <recommendedName>
        <fullName evidence="3">Transposase</fullName>
    </recommendedName>
</protein>
<dbReference type="AlphaFoldDB" id="A0A4R3VLU4"/>
<sequence length="88" mass="10253">PMFHFTPKRIEAHVCICFVAYKVYKELERLLKKNQSDLSVDKVLEIAKTVTTLKIKLPKTGQTVSKTMIITQNQKKIAHLFSDEFWKS</sequence>
<dbReference type="EMBL" id="SMBZ01000075">
    <property type="protein sequence ID" value="TCV05360.1"/>
    <property type="molecule type" value="Genomic_DNA"/>
</dbReference>